<dbReference type="InParanoid" id="G4YTX6"/>
<gene>
    <name evidence="1" type="ORF">PHYSODRAFT_485088</name>
</gene>
<protein>
    <submittedName>
        <fullName evidence="1">Uncharacterized protein</fullName>
    </submittedName>
</protein>
<name>G4YTX6_PHYSP</name>
<reference evidence="1 2" key="1">
    <citation type="journal article" date="2006" name="Science">
        <title>Phytophthora genome sequences uncover evolutionary origins and mechanisms of pathogenesis.</title>
        <authorList>
            <person name="Tyler B.M."/>
            <person name="Tripathy S."/>
            <person name="Zhang X."/>
            <person name="Dehal P."/>
            <person name="Jiang R.H."/>
            <person name="Aerts A."/>
            <person name="Arredondo F.D."/>
            <person name="Baxter L."/>
            <person name="Bensasson D."/>
            <person name="Beynon J.L."/>
            <person name="Chapman J."/>
            <person name="Damasceno C.M."/>
            <person name="Dorrance A.E."/>
            <person name="Dou D."/>
            <person name="Dickerman A.W."/>
            <person name="Dubchak I.L."/>
            <person name="Garbelotto M."/>
            <person name="Gijzen M."/>
            <person name="Gordon S.G."/>
            <person name="Govers F."/>
            <person name="Grunwald N.J."/>
            <person name="Huang W."/>
            <person name="Ivors K.L."/>
            <person name="Jones R.W."/>
            <person name="Kamoun S."/>
            <person name="Krampis K."/>
            <person name="Lamour K.H."/>
            <person name="Lee M.K."/>
            <person name="McDonald W.H."/>
            <person name="Medina M."/>
            <person name="Meijer H.J."/>
            <person name="Nordberg E.K."/>
            <person name="Maclean D.J."/>
            <person name="Ospina-Giraldo M.D."/>
            <person name="Morris P.F."/>
            <person name="Phuntumart V."/>
            <person name="Putnam N.H."/>
            <person name="Rash S."/>
            <person name="Rose J.K."/>
            <person name="Sakihama Y."/>
            <person name="Salamov A.A."/>
            <person name="Savidor A."/>
            <person name="Scheuring C.F."/>
            <person name="Smith B.M."/>
            <person name="Sobral B.W."/>
            <person name="Terry A."/>
            <person name="Torto-Alalibo T.A."/>
            <person name="Win J."/>
            <person name="Xu Z."/>
            <person name="Zhang H."/>
            <person name="Grigoriev I.V."/>
            <person name="Rokhsar D.S."/>
            <person name="Boore J.L."/>
        </authorList>
    </citation>
    <scope>NUCLEOTIDE SEQUENCE [LARGE SCALE GENOMIC DNA]</scope>
    <source>
        <strain evidence="1 2">P6497</strain>
    </source>
</reference>
<dbReference type="AlphaFoldDB" id="G4YTX6"/>
<dbReference type="RefSeq" id="XP_009520735.1">
    <property type="nucleotide sequence ID" value="XM_009522440.1"/>
</dbReference>
<proteinExistence type="predicted"/>
<organism evidence="1 2">
    <name type="scientific">Phytophthora sojae (strain P6497)</name>
    <name type="common">Soybean stem and root rot agent</name>
    <name type="synonym">Phytophthora megasperma f. sp. glycines</name>
    <dbReference type="NCBI Taxonomy" id="1094619"/>
    <lineage>
        <taxon>Eukaryota</taxon>
        <taxon>Sar</taxon>
        <taxon>Stramenopiles</taxon>
        <taxon>Oomycota</taxon>
        <taxon>Peronosporomycetes</taxon>
        <taxon>Peronosporales</taxon>
        <taxon>Peronosporaceae</taxon>
        <taxon>Phytophthora</taxon>
    </lineage>
</organism>
<dbReference type="GeneID" id="20655844"/>
<dbReference type="Proteomes" id="UP000002640">
    <property type="component" value="Unassembled WGS sequence"/>
</dbReference>
<evidence type="ECO:0000313" key="2">
    <source>
        <dbReference type="Proteomes" id="UP000002640"/>
    </source>
</evidence>
<evidence type="ECO:0000313" key="1">
    <source>
        <dbReference type="EMBL" id="EGZ25447.1"/>
    </source>
</evidence>
<accession>G4YTX6</accession>
<sequence>MEDAAVLAALSATALTRQRMAAALRDLRRNLHDEYIRDERDRLLRHYLTVGCLSLPVVASWMDLWRGGNDINLINMTSLSRFVASY</sequence>
<dbReference type="KEGG" id="psoj:PHYSODRAFT_485088"/>
<keyword evidence="2" id="KW-1185">Reference proteome</keyword>
<dbReference type="EMBL" id="JH159152">
    <property type="protein sequence ID" value="EGZ25447.1"/>
    <property type="molecule type" value="Genomic_DNA"/>
</dbReference>
<dbReference type="OMA" id="LWRGGND"/>